<reference evidence="1 2" key="1">
    <citation type="submission" date="2015-06" db="EMBL/GenBank/DDBJ databases">
        <title>Comparative genomics of Burkholderia leaf nodule symbionts.</title>
        <authorList>
            <person name="Carlier A."/>
            <person name="Eberl L."/>
            <person name="Pinto-Carbo M."/>
        </authorList>
    </citation>
    <scope>NUCLEOTIDE SEQUENCE [LARGE SCALE GENOMIC DNA]</scope>
    <source>
        <strain evidence="1 2">UZHbot3</strain>
    </source>
</reference>
<name>A0ABR5HL80_9BURK</name>
<organism evidence="1 2">
    <name type="scientific">Candidatus Burkholderia pumila</name>
    <dbReference type="NCBI Taxonomy" id="1090375"/>
    <lineage>
        <taxon>Bacteria</taxon>
        <taxon>Pseudomonadati</taxon>
        <taxon>Pseudomonadota</taxon>
        <taxon>Betaproteobacteria</taxon>
        <taxon>Burkholderiales</taxon>
        <taxon>Burkholderiaceae</taxon>
        <taxon>Burkholderia</taxon>
    </lineage>
</organism>
<dbReference type="EMBL" id="LELG01000150">
    <property type="protein sequence ID" value="KMQ80146.1"/>
    <property type="molecule type" value="Genomic_DNA"/>
</dbReference>
<dbReference type="InterPro" id="IPR051239">
    <property type="entry name" value="2'-dNMP_N-hydrolase"/>
</dbReference>
<dbReference type="InterPro" id="IPR007710">
    <property type="entry name" value="Nucleoside_deoxyribTrfase"/>
</dbReference>
<accession>A0ABR5HL80</accession>
<dbReference type="PANTHER" id="PTHR15364:SF0">
    <property type="entry name" value="2'-DEOXYNUCLEOSIDE 5'-PHOSPHATE N-HYDROLASE 1"/>
    <property type="match status" value="1"/>
</dbReference>
<dbReference type="Proteomes" id="UP000242951">
    <property type="component" value="Unassembled WGS sequence"/>
</dbReference>
<evidence type="ECO:0000313" key="2">
    <source>
        <dbReference type="Proteomes" id="UP000242951"/>
    </source>
</evidence>
<proteinExistence type="predicted"/>
<dbReference type="Gene3D" id="3.40.50.450">
    <property type="match status" value="1"/>
</dbReference>
<protein>
    <submittedName>
        <fullName evidence="1">Nucleoside 2-deoxyribosyltransferase</fullName>
    </submittedName>
</protein>
<sequence>MNAARVYLASPDVFRLDALGHGQYLKDLCTERGLVGLFPIDANAGVPDSAYQQATGIYENNLSLIRSCDVVMAGLDDFRGADEPDVGTAFEAGFATALGKPVFAYARDIRPLIERIPSHPAGRRAICEHGHVIEDFGLSMNLMLACSVTLVESGPVECRCRDSRSGSVPPQSAASMLCLRAKPAALYLRAQIGSSLEQVARRLLHRAGPLCLLQSAAAQCLHRRRPHSIHG</sequence>
<evidence type="ECO:0000313" key="1">
    <source>
        <dbReference type="EMBL" id="KMQ80146.1"/>
    </source>
</evidence>
<dbReference type="Pfam" id="PF05014">
    <property type="entry name" value="Nuc_deoxyrib_tr"/>
    <property type="match status" value="1"/>
</dbReference>
<gene>
    <name evidence="1" type="ORF">BPMI_01526c</name>
</gene>
<comment type="caution">
    <text evidence="1">The sequence shown here is derived from an EMBL/GenBank/DDBJ whole genome shotgun (WGS) entry which is preliminary data.</text>
</comment>
<keyword evidence="2" id="KW-1185">Reference proteome</keyword>
<dbReference type="PANTHER" id="PTHR15364">
    <property type="entry name" value="2'-DEOXYNUCLEOSIDE 5'-PHOSPHATE N-HYDROLASE 1"/>
    <property type="match status" value="1"/>
</dbReference>
<dbReference type="SUPFAM" id="SSF52309">
    <property type="entry name" value="N-(deoxy)ribosyltransferase-like"/>
    <property type="match status" value="1"/>
</dbReference>